<accession>A0A644WEE9</accession>
<dbReference type="InterPro" id="IPR000847">
    <property type="entry name" value="LysR_HTH_N"/>
</dbReference>
<name>A0A644WEE9_9ZZZZ</name>
<dbReference type="FunFam" id="1.10.10.10:FF:000001">
    <property type="entry name" value="LysR family transcriptional regulator"/>
    <property type="match status" value="1"/>
</dbReference>
<reference evidence="6" key="1">
    <citation type="submission" date="2019-08" db="EMBL/GenBank/DDBJ databases">
        <authorList>
            <person name="Kucharzyk K."/>
            <person name="Murdoch R.W."/>
            <person name="Higgins S."/>
            <person name="Loffler F."/>
        </authorList>
    </citation>
    <scope>NUCLEOTIDE SEQUENCE</scope>
</reference>
<keyword evidence="4" id="KW-0804">Transcription</keyword>
<dbReference type="Pfam" id="PF03466">
    <property type="entry name" value="LysR_substrate"/>
    <property type="match status" value="1"/>
</dbReference>
<dbReference type="InterPro" id="IPR050950">
    <property type="entry name" value="HTH-type_LysR_regulators"/>
</dbReference>
<dbReference type="AlphaFoldDB" id="A0A644WEE9"/>
<gene>
    <name evidence="6" type="primary">cysL_14</name>
    <name evidence="6" type="ORF">SDC9_48471</name>
</gene>
<dbReference type="PANTHER" id="PTHR30419">
    <property type="entry name" value="HTH-TYPE TRANSCRIPTIONAL REGULATOR YBHD"/>
    <property type="match status" value="1"/>
</dbReference>
<evidence type="ECO:0000259" key="5">
    <source>
        <dbReference type="PROSITE" id="PS50931"/>
    </source>
</evidence>
<dbReference type="GO" id="GO:0003677">
    <property type="term" value="F:DNA binding"/>
    <property type="evidence" value="ECO:0007669"/>
    <property type="project" value="UniProtKB-KW"/>
</dbReference>
<dbReference type="SUPFAM" id="SSF53850">
    <property type="entry name" value="Periplasmic binding protein-like II"/>
    <property type="match status" value="1"/>
</dbReference>
<dbReference type="GO" id="GO:0005829">
    <property type="term" value="C:cytosol"/>
    <property type="evidence" value="ECO:0007669"/>
    <property type="project" value="TreeGrafter"/>
</dbReference>
<dbReference type="InterPro" id="IPR005119">
    <property type="entry name" value="LysR_subst-bd"/>
</dbReference>
<evidence type="ECO:0000256" key="2">
    <source>
        <dbReference type="ARBA" id="ARBA00023015"/>
    </source>
</evidence>
<proteinExistence type="inferred from homology"/>
<evidence type="ECO:0000313" key="6">
    <source>
        <dbReference type="EMBL" id="MPM02226.1"/>
    </source>
</evidence>
<dbReference type="SUPFAM" id="SSF46785">
    <property type="entry name" value="Winged helix' DNA-binding domain"/>
    <property type="match status" value="1"/>
</dbReference>
<dbReference type="Gene3D" id="1.10.10.10">
    <property type="entry name" value="Winged helix-like DNA-binding domain superfamily/Winged helix DNA-binding domain"/>
    <property type="match status" value="1"/>
</dbReference>
<evidence type="ECO:0000256" key="4">
    <source>
        <dbReference type="ARBA" id="ARBA00023163"/>
    </source>
</evidence>
<dbReference type="InterPro" id="IPR036390">
    <property type="entry name" value="WH_DNA-bd_sf"/>
</dbReference>
<evidence type="ECO:0000256" key="3">
    <source>
        <dbReference type="ARBA" id="ARBA00023125"/>
    </source>
</evidence>
<dbReference type="Pfam" id="PF00126">
    <property type="entry name" value="HTH_1"/>
    <property type="match status" value="1"/>
</dbReference>
<organism evidence="6">
    <name type="scientific">bioreactor metagenome</name>
    <dbReference type="NCBI Taxonomy" id="1076179"/>
    <lineage>
        <taxon>unclassified sequences</taxon>
        <taxon>metagenomes</taxon>
        <taxon>ecological metagenomes</taxon>
    </lineage>
</organism>
<keyword evidence="3" id="KW-0238">DNA-binding</keyword>
<keyword evidence="2" id="KW-0805">Transcription regulation</keyword>
<feature type="domain" description="HTH lysR-type" evidence="5">
    <location>
        <begin position="1"/>
        <end position="58"/>
    </location>
</feature>
<dbReference type="Gene3D" id="3.40.190.290">
    <property type="match status" value="1"/>
</dbReference>
<evidence type="ECO:0000256" key="1">
    <source>
        <dbReference type="ARBA" id="ARBA00009437"/>
    </source>
</evidence>
<dbReference type="EMBL" id="VSSQ01000854">
    <property type="protein sequence ID" value="MPM02226.1"/>
    <property type="molecule type" value="Genomic_DNA"/>
</dbReference>
<dbReference type="InterPro" id="IPR036388">
    <property type="entry name" value="WH-like_DNA-bd_sf"/>
</dbReference>
<comment type="similarity">
    <text evidence="1">Belongs to the LysR transcriptional regulatory family.</text>
</comment>
<dbReference type="PROSITE" id="PS50931">
    <property type="entry name" value="HTH_LYSR"/>
    <property type="match status" value="1"/>
</dbReference>
<dbReference type="GO" id="GO:0003700">
    <property type="term" value="F:DNA-binding transcription factor activity"/>
    <property type="evidence" value="ECO:0007669"/>
    <property type="project" value="InterPro"/>
</dbReference>
<dbReference type="PANTHER" id="PTHR30419:SF8">
    <property type="entry name" value="NITROGEN ASSIMILATION TRANSCRIPTIONAL ACTIVATOR-RELATED"/>
    <property type="match status" value="1"/>
</dbReference>
<comment type="caution">
    <text evidence="6">The sequence shown here is derived from an EMBL/GenBank/DDBJ whole genome shotgun (WGS) entry which is preliminary data.</text>
</comment>
<protein>
    <submittedName>
        <fullName evidence="6">HTH-type transcriptional regulator CysL</fullName>
    </submittedName>
</protein>
<dbReference type="CDD" id="cd05466">
    <property type="entry name" value="PBP2_LTTR_substrate"/>
    <property type="match status" value="1"/>
</dbReference>
<sequence>MDIKELNYIIAIAEEGSISRAAERLYMAQSSLSQFLSKYEKELHTKLFMRTANGVRATYSGDLFVQRAKQMLVNYHRTQNELWDIEELKTGRIELGISSFRGSYLLPHVLCRFSAIYPGIEVVVHEHDSIVLEEKIAAGTLDLALIANPTTKTSGDYDLVMQDEIYIVCTKKHPVMQYVKVGNGGPNRPWVAMKDAAKFKFLLSNRNTILGSFAAEKYKKCGMPAIAVNRNMTAAFAAAMARHGIGLAFTYRSCAMPTPNVEYLSIDKKQAFLDLVLKYPVGDYRSKATKELSNLIHIHMNETPSWQNNF</sequence>